<name>A0A8T0QTT0_PANVG</name>
<evidence type="ECO:0000256" key="1">
    <source>
        <dbReference type="SAM" id="MobiDB-lite"/>
    </source>
</evidence>
<feature type="region of interest" description="Disordered" evidence="1">
    <location>
        <begin position="122"/>
        <end position="146"/>
    </location>
</feature>
<comment type="caution">
    <text evidence="2">The sequence shown here is derived from an EMBL/GenBank/DDBJ whole genome shotgun (WGS) entry which is preliminary data.</text>
</comment>
<dbReference type="Proteomes" id="UP000823388">
    <property type="component" value="Chromosome 6N"/>
</dbReference>
<dbReference type="EMBL" id="CM029048">
    <property type="protein sequence ID" value="KAG2576557.1"/>
    <property type="molecule type" value="Genomic_DNA"/>
</dbReference>
<evidence type="ECO:0000313" key="2">
    <source>
        <dbReference type="EMBL" id="KAG2576557.1"/>
    </source>
</evidence>
<organism evidence="2 3">
    <name type="scientific">Panicum virgatum</name>
    <name type="common">Blackwell switchgrass</name>
    <dbReference type="NCBI Taxonomy" id="38727"/>
    <lineage>
        <taxon>Eukaryota</taxon>
        <taxon>Viridiplantae</taxon>
        <taxon>Streptophyta</taxon>
        <taxon>Embryophyta</taxon>
        <taxon>Tracheophyta</taxon>
        <taxon>Spermatophyta</taxon>
        <taxon>Magnoliopsida</taxon>
        <taxon>Liliopsida</taxon>
        <taxon>Poales</taxon>
        <taxon>Poaceae</taxon>
        <taxon>PACMAD clade</taxon>
        <taxon>Panicoideae</taxon>
        <taxon>Panicodae</taxon>
        <taxon>Paniceae</taxon>
        <taxon>Panicinae</taxon>
        <taxon>Panicum</taxon>
        <taxon>Panicum sect. Hiantes</taxon>
    </lineage>
</organism>
<keyword evidence="3" id="KW-1185">Reference proteome</keyword>
<proteinExistence type="predicted"/>
<sequence length="154" mass="16016">MATGAAAAANASQQQQQAVFEAKHAELLAEARGMAAEFGVDVCAVAFRPDGAAVQHRFLGVAREAPAVGMIRRAVARDVSAMGLREVAQHERQLRALRAIVERELQAKAAVRAKGATKAGASAAAAAAGNKRAPEQQQQAGGAGDKKIRRIIID</sequence>
<reference evidence="2" key="1">
    <citation type="submission" date="2020-05" db="EMBL/GenBank/DDBJ databases">
        <title>WGS assembly of Panicum virgatum.</title>
        <authorList>
            <person name="Lovell J.T."/>
            <person name="Jenkins J."/>
            <person name="Shu S."/>
            <person name="Juenger T.E."/>
            <person name="Schmutz J."/>
        </authorList>
    </citation>
    <scope>NUCLEOTIDE SEQUENCE</scope>
    <source>
        <strain evidence="2">AP13</strain>
    </source>
</reference>
<protein>
    <submittedName>
        <fullName evidence="2">Uncharacterized protein</fullName>
    </submittedName>
</protein>
<gene>
    <name evidence="2" type="ORF">PVAP13_6NG030200</name>
</gene>
<evidence type="ECO:0000313" key="3">
    <source>
        <dbReference type="Proteomes" id="UP000823388"/>
    </source>
</evidence>
<dbReference type="AlphaFoldDB" id="A0A8T0QTT0"/>
<accession>A0A8T0QTT0</accession>
<feature type="compositionally biased region" description="Low complexity" evidence="1">
    <location>
        <begin position="122"/>
        <end position="140"/>
    </location>
</feature>